<dbReference type="EMBL" id="LRDH01000162">
    <property type="protein sequence ID" value="PPV12095.1"/>
    <property type="molecule type" value="Genomic_DNA"/>
</dbReference>
<comment type="caution">
    <text evidence="5">The sequence shown here is derived from an EMBL/GenBank/DDBJ whole genome shotgun (WGS) entry which is preliminary data.</text>
</comment>
<dbReference type="Proteomes" id="UP000238081">
    <property type="component" value="Unassembled WGS sequence"/>
</dbReference>
<keyword evidence="4 5" id="KW-0067">ATP-binding</keyword>
<dbReference type="Pfam" id="PF00005">
    <property type="entry name" value="ABC_tran"/>
    <property type="match status" value="1"/>
</dbReference>
<organism evidence="5 6">
    <name type="scientific">Clostridium butyricum</name>
    <dbReference type="NCBI Taxonomy" id="1492"/>
    <lineage>
        <taxon>Bacteria</taxon>
        <taxon>Bacillati</taxon>
        <taxon>Bacillota</taxon>
        <taxon>Clostridia</taxon>
        <taxon>Eubacteriales</taxon>
        <taxon>Clostridiaceae</taxon>
        <taxon>Clostridium</taxon>
    </lineage>
</organism>
<dbReference type="PROSITE" id="PS00211">
    <property type="entry name" value="ABC_TRANSPORTER_1"/>
    <property type="match status" value="1"/>
</dbReference>
<dbReference type="InterPro" id="IPR003593">
    <property type="entry name" value="AAA+_ATPase"/>
</dbReference>
<dbReference type="GO" id="GO:0005524">
    <property type="term" value="F:ATP binding"/>
    <property type="evidence" value="ECO:0007669"/>
    <property type="project" value="UniProtKB-KW"/>
</dbReference>
<dbReference type="CDD" id="cd03268">
    <property type="entry name" value="ABC_BcrA_bacitracin_resist"/>
    <property type="match status" value="1"/>
</dbReference>
<protein>
    <submittedName>
        <fullName evidence="5">Bacitracin ABC transporter ATP-binding protein</fullName>
    </submittedName>
</protein>
<name>A0A2S7F5P2_CLOBU</name>
<evidence type="ECO:0000313" key="6">
    <source>
        <dbReference type="Proteomes" id="UP000238081"/>
    </source>
</evidence>
<dbReference type="Gene3D" id="3.40.50.300">
    <property type="entry name" value="P-loop containing nucleotide triphosphate hydrolases"/>
    <property type="match status" value="1"/>
</dbReference>
<gene>
    <name evidence="5" type="ORF">AWN73_06055</name>
</gene>
<reference evidence="5 6" key="1">
    <citation type="submission" date="2016-01" db="EMBL/GenBank/DDBJ databases">
        <title>Characterization of the Clostridium difficile lineages that are prevalent in Hong Kong and China.</title>
        <authorList>
            <person name="Kwok J.S.-L."/>
            <person name="Lam W.-Y."/>
            <person name="Ip M."/>
            <person name="Chan T.-F."/>
            <person name="Hawkey P.M."/>
            <person name="Tsui S.K.-W."/>
        </authorList>
    </citation>
    <scope>NUCLEOTIDE SEQUENCE [LARGE SCALE GENOMIC DNA]</scope>
    <source>
        <strain evidence="5 6">300064</strain>
    </source>
</reference>
<keyword evidence="3" id="KW-0547">Nucleotide-binding</keyword>
<dbReference type="PROSITE" id="PS50893">
    <property type="entry name" value="ABC_TRANSPORTER_2"/>
    <property type="match status" value="1"/>
</dbReference>
<dbReference type="InterPro" id="IPR003439">
    <property type="entry name" value="ABC_transporter-like_ATP-bd"/>
</dbReference>
<dbReference type="AlphaFoldDB" id="A0A2S7F5P2"/>
<evidence type="ECO:0000313" key="5">
    <source>
        <dbReference type="EMBL" id="PPV12095.1"/>
    </source>
</evidence>
<dbReference type="RefSeq" id="WP_043665404.1">
    <property type="nucleotide sequence ID" value="NZ_JSEG01000016.1"/>
</dbReference>
<dbReference type="SUPFAM" id="SSF52540">
    <property type="entry name" value="P-loop containing nucleoside triphosphate hydrolases"/>
    <property type="match status" value="1"/>
</dbReference>
<evidence type="ECO:0000256" key="3">
    <source>
        <dbReference type="ARBA" id="ARBA00022741"/>
    </source>
</evidence>
<proteinExistence type="inferred from homology"/>
<dbReference type="SMART" id="SM00382">
    <property type="entry name" value="AAA"/>
    <property type="match status" value="1"/>
</dbReference>
<dbReference type="GO" id="GO:0016887">
    <property type="term" value="F:ATP hydrolysis activity"/>
    <property type="evidence" value="ECO:0007669"/>
    <property type="project" value="InterPro"/>
</dbReference>
<dbReference type="PANTHER" id="PTHR43335:SF8">
    <property type="entry name" value="ABC TRANSPORTER, ATP-BINDING PROTEIN"/>
    <property type="match status" value="1"/>
</dbReference>
<evidence type="ECO:0000256" key="2">
    <source>
        <dbReference type="ARBA" id="ARBA00022448"/>
    </source>
</evidence>
<comment type="similarity">
    <text evidence="1">Belongs to the ABC transporter superfamily.</text>
</comment>
<keyword evidence="2" id="KW-0813">Transport</keyword>
<evidence type="ECO:0000256" key="1">
    <source>
        <dbReference type="ARBA" id="ARBA00005417"/>
    </source>
</evidence>
<evidence type="ECO:0000256" key="4">
    <source>
        <dbReference type="ARBA" id="ARBA00022840"/>
    </source>
</evidence>
<accession>A0A2S7F5P2</accession>
<dbReference type="PANTHER" id="PTHR43335">
    <property type="entry name" value="ABC TRANSPORTER, ATP-BINDING PROTEIN"/>
    <property type="match status" value="1"/>
</dbReference>
<dbReference type="InterPro" id="IPR017871">
    <property type="entry name" value="ABC_transporter-like_CS"/>
</dbReference>
<sequence>MIIMDTNALTKQYGTQVVVNKLNMNVKKGEIYALLGRNGAGKTTTLRMIMGLLKPTSGEVRIFGKKLNTNNSKVFQRIGALIEAPSFYENLTAQENLELIASLRGIHNENAINSALILVGLESENKKKVGKFSLGMKQRLGIALALMHEPELIILDEPTNGLDPIGIQQIRVLIRDLCNQKNTTFLISSHILSEVEQLADRIGIIEKGNLLEETYMDDIRKYNRHYVKMAVSNAMQTIPILESKLGIFDFEIEDDNTLKIYEIERDMAEVNRVLNNASIGVSEISMNKGNLEEYFIRVTGGHTIG</sequence>
<dbReference type="InterPro" id="IPR027417">
    <property type="entry name" value="P-loop_NTPase"/>
</dbReference>